<dbReference type="InterPro" id="IPR026634">
    <property type="entry name" value="TPST-like"/>
</dbReference>
<dbReference type="InterPro" id="IPR011990">
    <property type="entry name" value="TPR-like_helical_dom_sf"/>
</dbReference>
<dbReference type="SUPFAM" id="SSF52540">
    <property type="entry name" value="P-loop containing nucleoside triphosphate hydrolases"/>
    <property type="match status" value="1"/>
</dbReference>
<dbReference type="Gene3D" id="3.40.50.300">
    <property type="entry name" value="P-loop containing nucleotide triphosphate hydrolases"/>
    <property type="match status" value="1"/>
</dbReference>
<evidence type="ECO:0000256" key="1">
    <source>
        <dbReference type="ARBA" id="ARBA00022679"/>
    </source>
</evidence>
<dbReference type="SUPFAM" id="SSF48452">
    <property type="entry name" value="TPR-like"/>
    <property type="match status" value="1"/>
</dbReference>
<name>A0ABT0RHD0_9SPHN</name>
<organism evidence="3 4">
    <name type="scientific">Sphingomonas anseongensis</name>
    <dbReference type="NCBI Taxonomy" id="2908207"/>
    <lineage>
        <taxon>Bacteria</taxon>
        <taxon>Pseudomonadati</taxon>
        <taxon>Pseudomonadota</taxon>
        <taxon>Alphaproteobacteria</taxon>
        <taxon>Sphingomonadales</taxon>
        <taxon>Sphingomonadaceae</taxon>
        <taxon>Sphingomonas</taxon>
    </lineage>
</organism>
<dbReference type="InterPro" id="IPR027417">
    <property type="entry name" value="P-loop_NTPase"/>
</dbReference>
<proteinExistence type="predicted"/>
<dbReference type="Pfam" id="PF13432">
    <property type="entry name" value="TPR_16"/>
    <property type="match status" value="1"/>
</dbReference>
<dbReference type="SMART" id="SM00028">
    <property type="entry name" value="TPR"/>
    <property type="match status" value="3"/>
</dbReference>
<dbReference type="PANTHER" id="PTHR12788">
    <property type="entry name" value="PROTEIN-TYROSINE SULFOTRANSFERASE 2"/>
    <property type="match status" value="1"/>
</dbReference>
<dbReference type="InterPro" id="IPR019734">
    <property type="entry name" value="TPR_rpt"/>
</dbReference>
<feature type="repeat" description="TPR" evidence="2">
    <location>
        <begin position="109"/>
        <end position="142"/>
    </location>
</feature>
<evidence type="ECO:0000313" key="4">
    <source>
        <dbReference type="Proteomes" id="UP001165343"/>
    </source>
</evidence>
<dbReference type="RefSeq" id="WP_249868559.1">
    <property type="nucleotide sequence ID" value="NZ_JAMGBC010000001.1"/>
</dbReference>
<keyword evidence="1" id="KW-0808">Transferase</keyword>
<evidence type="ECO:0000313" key="3">
    <source>
        <dbReference type="EMBL" id="MCL6679677.1"/>
    </source>
</evidence>
<protein>
    <submittedName>
        <fullName evidence="3">Sulfotransferase</fullName>
    </submittedName>
</protein>
<sequence>MDAESAALLEQAAELRRAGRVEEAIAAYSDLLKREPDLADSWYNLGWLQRQARQYELALHSYAEALKRGVRGPEEVHLNRAVILSDHLARPAEAEAELKAALAINEVYVPALLNLGNLHEDRGDRAAARATYERALAVAPNHPLALARLAGIVEPKGDSADRLIGRLEGEIAATREPAARADLGFALARLLDAQGEYDKAFAAAEAANLASREAFGRGFRPYDRAAQKALVDRLISAFSKPVARDGEPAPAVFICGMFRSGSTLVEQILGGHSAIVSGGELDLIPALPGRIAGYPEAASNPDGAELESWRRFYLDGLAPYRRGQALVTDKRPDNFLHIGLIKTLFPDAKIVHTRRHQLDNLISLHFLHLGPAMPYGLDLDDSAHWYDQHERLMAHWKTLYPDDIFDVDYDLLVREPEPVLKGLLSFLGLDWEDDLLHFHRRAGTVKTASVWQVREPLHARSSGRWKHYRDQLERALGELTGRE</sequence>
<dbReference type="PANTHER" id="PTHR12788:SF10">
    <property type="entry name" value="PROTEIN-TYROSINE SULFOTRANSFERASE"/>
    <property type="match status" value="1"/>
</dbReference>
<dbReference type="EMBL" id="JAMGBC010000001">
    <property type="protein sequence ID" value="MCL6679677.1"/>
    <property type="molecule type" value="Genomic_DNA"/>
</dbReference>
<dbReference type="PROSITE" id="PS50005">
    <property type="entry name" value="TPR"/>
    <property type="match status" value="1"/>
</dbReference>
<dbReference type="Proteomes" id="UP001165343">
    <property type="component" value="Unassembled WGS sequence"/>
</dbReference>
<dbReference type="Gene3D" id="1.25.40.10">
    <property type="entry name" value="Tetratricopeptide repeat domain"/>
    <property type="match status" value="2"/>
</dbReference>
<gene>
    <name evidence="3" type="ORF">LZ519_10180</name>
</gene>
<evidence type="ECO:0000256" key="2">
    <source>
        <dbReference type="PROSITE-ProRule" id="PRU00339"/>
    </source>
</evidence>
<dbReference type="Pfam" id="PF13428">
    <property type="entry name" value="TPR_14"/>
    <property type="match status" value="1"/>
</dbReference>
<keyword evidence="2" id="KW-0802">TPR repeat</keyword>
<dbReference type="Pfam" id="PF13469">
    <property type="entry name" value="Sulfotransfer_3"/>
    <property type="match status" value="1"/>
</dbReference>
<reference evidence="3" key="1">
    <citation type="submission" date="2022-05" db="EMBL/GenBank/DDBJ databases">
        <authorList>
            <person name="Jo J.-H."/>
            <person name="Im W.-T."/>
        </authorList>
    </citation>
    <scope>NUCLEOTIDE SEQUENCE</scope>
    <source>
        <strain evidence="3">RG327</strain>
    </source>
</reference>
<keyword evidence="4" id="KW-1185">Reference proteome</keyword>
<accession>A0ABT0RHD0</accession>
<comment type="caution">
    <text evidence="3">The sequence shown here is derived from an EMBL/GenBank/DDBJ whole genome shotgun (WGS) entry which is preliminary data.</text>
</comment>